<sequence>MGCSEFPVSAPKRILCRGSVNEVAGMQRPPPSNHGEPARQDVNLTFHLGQPPERANFV</sequence>
<evidence type="ECO:0000313" key="1">
    <source>
        <dbReference type="EMBL" id="OOF96570.1"/>
    </source>
</evidence>
<accession>A0A1R3RQ35</accession>
<gene>
    <name evidence="1" type="ORF">ASPCADRAFT_206742</name>
</gene>
<organism evidence="1 2">
    <name type="scientific">Aspergillus carbonarius (strain ITEM 5010)</name>
    <dbReference type="NCBI Taxonomy" id="602072"/>
    <lineage>
        <taxon>Eukaryota</taxon>
        <taxon>Fungi</taxon>
        <taxon>Dikarya</taxon>
        <taxon>Ascomycota</taxon>
        <taxon>Pezizomycotina</taxon>
        <taxon>Eurotiomycetes</taxon>
        <taxon>Eurotiomycetidae</taxon>
        <taxon>Eurotiales</taxon>
        <taxon>Aspergillaceae</taxon>
        <taxon>Aspergillus</taxon>
        <taxon>Aspergillus subgen. Circumdati</taxon>
    </lineage>
</organism>
<keyword evidence="2" id="KW-1185">Reference proteome</keyword>
<dbReference type="VEuPathDB" id="FungiDB:ASPCADRAFT_206742"/>
<dbReference type="Proteomes" id="UP000188318">
    <property type="component" value="Unassembled WGS sequence"/>
</dbReference>
<reference evidence="2" key="1">
    <citation type="journal article" date="2017" name="Genome Biol.">
        <title>Comparative genomics reveals high biological diversity and specific adaptations in the industrially and medically important fungal genus Aspergillus.</title>
        <authorList>
            <person name="de Vries R.P."/>
            <person name="Riley R."/>
            <person name="Wiebenga A."/>
            <person name="Aguilar-Osorio G."/>
            <person name="Amillis S."/>
            <person name="Uchima C.A."/>
            <person name="Anderluh G."/>
            <person name="Asadollahi M."/>
            <person name="Askin M."/>
            <person name="Barry K."/>
            <person name="Battaglia E."/>
            <person name="Bayram O."/>
            <person name="Benocci T."/>
            <person name="Braus-Stromeyer S.A."/>
            <person name="Caldana C."/>
            <person name="Canovas D."/>
            <person name="Cerqueira G.C."/>
            <person name="Chen F."/>
            <person name="Chen W."/>
            <person name="Choi C."/>
            <person name="Clum A."/>
            <person name="Dos Santos R.A."/>
            <person name="Damasio A.R."/>
            <person name="Diallinas G."/>
            <person name="Emri T."/>
            <person name="Fekete E."/>
            <person name="Flipphi M."/>
            <person name="Freyberg S."/>
            <person name="Gallo A."/>
            <person name="Gournas C."/>
            <person name="Habgood R."/>
            <person name="Hainaut M."/>
            <person name="Harispe M.L."/>
            <person name="Henrissat B."/>
            <person name="Hilden K.S."/>
            <person name="Hope R."/>
            <person name="Hossain A."/>
            <person name="Karabika E."/>
            <person name="Karaffa L."/>
            <person name="Karanyi Z."/>
            <person name="Krasevec N."/>
            <person name="Kuo A."/>
            <person name="Kusch H."/>
            <person name="LaButti K."/>
            <person name="Lagendijk E.L."/>
            <person name="Lapidus A."/>
            <person name="Levasseur A."/>
            <person name="Lindquist E."/>
            <person name="Lipzen A."/>
            <person name="Logrieco A.F."/>
            <person name="MacCabe A."/>
            <person name="Maekelae M.R."/>
            <person name="Malavazi I."/>
            <person name="Melin P."/>
            <person name="Meyer V."/>
            <person name="Mielnichuk N."/>
            <person name="Miskei M."/>
            <person name="Molnar A.P."/>
            <person name="Mule G."/>
            <person name="Ngan C.Y."/>
            <person name="Orejas M."/>
            <person name="Orosz E."/>
            <person name="Ouedraogo J.P."/>
            <person name="Overkamp K.M."/>
            <person name="Park H.-S."/>
            <person name="Perrone G."/>
            <person name="Piumi F."/>
            <person name="Punt P.J."/>
            <person name="Ram A.F."/>
            <person name="Ramon A."/>
            <person name="Rauscher S."/>
            <person name="Record E."/>
            <person name="Riano-Pachon D.M."/>
            <person name="Robert V."/>
            <person name="Roehrig J."/>
            <person name="Ruller R."/>
            <person name="Salamov A."/>
            <person name="Salih N.S."/>
            <person name="Samson R.A."/>
            <person name="Sandor E."/>
            <person name="Sanguinetti M."/>
            <person name="Schuetze T."/>
            <person name="Sepcic K."/>
            <person name="Shelest E."/>
            <person name="Sherlock G."/>
            <person name="Sophianopoulou V."/>
            <person name="Squina F.M."/>
            <person name="Sun H."/>
            <person name="Susca A."/>
            <person name="Todd R.B."/>
            <person name="Tsang A."/>
            <person name="Unkles S.E."/>
            <person name="van de Wiele N."/>
            <person name="van Rossen-Uffink D."/>
            <person name="Oliveira J.V."/>
            <person name="Vesth T.C."/>
            <person name="Visser J."/>
            <person name="Yu J.-H."/>
            <person name="Zhou M."/>
            <person name="Andersen M.R."/>
            <person name="Archer D.B."/>
            <person name="Baker S.E."/>
            <person name="Benoit I."/>
            <person name="Brakhage A.A."/>
            <person name="Braus G.H."/>
            <person name="Fischer R."/>
            <person name="Frisvad J.C."/>
            <person name="Goldman G.H."/>
            <person name="Houbraken J."/>
            <person name="Oakley B."/>
            <person name="Pocsi I."/>
            <person name="Scazzocchio C."/>
            <person name="Seiboth B."/>
            <person name="vanKuyk P.A."/>
            <person name="Wortman J."/>
            <person name="Dyer P.S."/>
            <person name="Grigoriev I.V."/>
        </authorList>
    </citation>
    <scope>NUCLEOTIDE SEQUENCE [LARGE SCALE GENOMIC DNA]</scope>
    <source>
        <strain evidence="2">ITEM 5010</strain>
    </source>
</reference>
<dbReference type="AlphaFoldDB" id="A0A1R3RQ35"/>
<evidence type="ECO:0000313" key="2">
    <source>
        <dbReference type="Proteomes" id="UP000188318"/>
    </source>
</evidence>
<protein>
    <submittedName>
        <fullName evidence="1">Uncharacterized protein</fullName>
    </submittedName>
</protein>
<dbReference type="EMBL" id="KV907498">
    <property type="protein sequence ID" value="OOF96570.1"/>
    <property type="molecule type" value="Genomic_DNA"/>
</dbReference>
<proteinExistence type="predicted"/>
<name>A0A1R3RQ35_ASPC5</name>